<dbReference type="InterPro" id="IPR052016">
    <property type="entry name" value="Bact_Sigma-Reg"/>
</dbReference>
<accession>A0A0P1M4S8</accession>
<dbReference type="RefSeq" id="WP_047134582.1">
    <property type="nucleotide sequence ID" value="NZ_CZVI01000019.1"/>
</dbReference>
<dbReference type="InterPro" id="IPR001932">
    <property type="entry name" value="PPM-type_phosphatase-like_dom"/>
</dbReference>
<gene>
    <name evidence="4" type="ORF">JGI4_00226</name>
    <name evidence="3" type="ORF">JGI8_01355</name>
</gene>
<accession>A0A0P1LNI8</accession>
<accession>A0A0P1M895</accession>
<accession>A0A0N7MXZ8</accession>
<proteinExistence type="predicted"/>
<dbReference type="SMART" id="SM00331">
    <property type="entry name" value="PP2C_SIG"/>
    <property type="match status" value="1"/>
</dbReference>
<dbReference type="Gene3D" id="3.60.40.10">
    <property type="entry name" value="PPM-type phosphatase domain"/>
    <property type="match status" value="1"/>
</dbReference>
<dbReference type="PANTHER" id="PTHR43156">
    <property type="entry name" value="STAGE II SPORULATION PROTEIN E-RELATED"/>
    <property type="match status" value="1"/>
</dbReference>
<evidence type="ECO:0000313" key="3">
    <source>
        <dbReference type="EMBL" id="CUS89858.1"/>
    </source>
</evidence>
<keyword evidence="6" id="KW-1185">Reference proteome</keyword>
<feature type="domain" description="PPM-type phosphatase" evidence="2">
    <location>
        <begin position="319"/>
        <end position="533"/>
    </location>
</feature>
<evidence type="ECO:0000313" key="6">
    <source>
        <dbReference type="Proteomes" id="UP000182200"/>
    </source>
</evidence>
<accession>A0A0P1P303</accession>
<accession>A0A0P1LES8</accession>
<dbReference type="PANTHER" id="PTHR43156:SF2">
    <property type="entry name" value="STAGE II SPORULATION PROTEIN E"/>
    <property type="match status" value="1"/>
</dbReference>
<organism evidence="4 5">
    <name type="scientific">Candidatus Kryptonium thompsonii</name>
    <dbReference type="NCBI Taxonomy" id="1633631"/>
    <lineage>
        <taxon>Bacteria</taxon>
        <taxon>Pseudomonadati</taxon>
        <taxon>Candidatus Kryptoniota</taxon>
        <taxon>Candidatus Kryptonium</taxon>
    </lineage>
</organism>
<accession>A0A0P1M2T3</accession>
<dbReference type="EMBL" id="FAOP01000001">
    <property type="protein sequence ID" value="CUU01266.1"/>
    <property type="molecule type" value="Genomic_DNA"/>
</dbReference>
<dbReference type="STRING" id="1633631.GCA_001442925_00228"/>
<dbReference type="AlphaFoldDB" id="A0A0P1M895"/>
<protein>
    <submittedName>
        <fullName evidence="4">Sigma-B regulation protein RsbU (Phosphoserine phosphatase)</fullName>
    </submittedName>
</protein>
<accession>A0A0P1L806</accession>
<accession>A0A0S4MQC8</accession>
<name>A0A0P1M895_9BACT</name>
<dbReference type="OrthoDB" id="9807247at2"/>
<accession>A0A0P1LRG2</accession>
<evidence type="ECO:0000313" key="4">
    <source>
        <dbReference type="EMBL" id="CUU01266.1"/>
    </source>
</evidence>
<evidence type="ECO:0000259" key="2">
    <source>
        <dbReference type="SMART" id="SM00331"/>
    </source>
</evidence>
<evidence type="ECO:0000313" key="5">
    <source>
        <dbReference type="Proteomes" id="UP000182011"/>
    </source>
</evidence>
<reference evidence="3 6" key="2">
    <citation type="submission" date="2015-11" db="EMBL/GenBank/DDBJ databases">
        <authorList>
            <person name="Varghese N."/>
        </authorList>
    </citation>
    <scope>NUCLEOTIDE SEQUENCE [LARGE SCALE GENOMIC DNA]</scope>
    <source>
        <strain evidence="3 6">JGI-8</strain>
    </source>
</reference>
<evidence type="ECO:0000256" key="1">
    <source>
        <dbReference type="ARBA" id="ARBA00022801"/>
    </source>
</evidence>
<dbReference type="SUPFAM" id="SSF81606">
    <property type="entry name" value="PP2C-like"/>
    <property type="match status" value="1"/>
</dbReference>
<reference evidence="4 5" key="1">
    <citation type="submission" date="2015-11" db="EMBL/GenBank/DDBJ databases">
        <authorList>
            <person name="Zhang Y."/>
            <person name="Guo Z."/>
        </authorList>
    </citation>
    <scope>NUCLEOTIDE SEQUENCE [LARGE SCALE GENOMIC DNA]</scope>
    <source>
        <strain evidence="4">JGI-4</strain>
    </source>
</reference>
<dbReference type="Pfam" id="PF07228">
    <property type="entry name" value="SpoIIE"/>
    <property type="match status" value="1"/>
</dbReference>
<sequence length="534" mass="60167">MYKTEAIFTLESIFNLGRALGSANTAEEILKVSILSLMGKLKVSKIAGFVSSGDRFKLVYSRGVKIDDEIEIKRFEIPSEFTRLKKSWIKNLILSKEFDYILPIKWAQTHTLALIFLGGRNKGFTKSEIDYINFVSNFTAISLKNINSILELKRSVFDLTVLNEFTQSILLKRDEGEIFNSLALTLMGHFGVESVSVIKSDGSTIKIFSFPDEQHFSSGFIRKILKLGSMNAQFSRIKAKSFLFALGQRSPDGQRSYVLLLGKKRGKINFKISEVNLLQALFTSFVNAVENLRMISLNYDINLAYNIQRNLLPLELPKDPRVDIYGLTMPSKVVSGDYYDVLKISRDEFIVVIADICGKGLSASLLMSNLQASLKSILLFTNEIETITNLLNKVVLLNTLSEQFITFFICKIDLKNLTIEYINAGHNPPVLLSENKVKFLEKGGVVLGVFKSKYKSEKIKINRGDLIFLYTDGVTEAMDQFETELGIDKVIETVRSLRNLPSREIVEGVTKLIKSHTYGVEQTDDITMVAVKVL</sequence>
<dbReference type="InterPro" id="IPR036457">
    <property type="entry name" value="PPM-type-like_dom_sf"/>
</dbReference>
<keyword evidence="1" id="KW-0378">Hydrolase</keyword>
<dbReference type="Proteomes" id="UP000182200">
    <property type="component" value="Unassembled WGS sequence"/>
</dbReference>
<dbReference type="Proteomes" id="UP000182011">
    <property type="component" value="Unassembled WGS sequence"/>
</dbReference>
<dbReference type="EMBL" id="CZVI01000019">
    <property type="protein sequence ID" value="CUS89858.1"/>
    <property type="molecule type" value="Genomic_DNA"/>
</dbReference>
<dbReference type="GO" id="GO:0016791">
    <property type="term" value="F:phosphatase activity"/>
    <property type="evidence" value="ECO:0007669"/>
    <property type="project" value="TreeGrafter"/>
</dbReference>
<accession>A0A0P1M7P1</accession>